<reference evidence="1" key="2">
    <citation type="submission" date="2019-06" db="EMBL/GenBank/DDBJ databases">
        <title>Genomics analysis of Aphanomyces spp. identifies a new class of oomycete effector associated with host adaptation.</title>
        <authorList>
            <person name="Gaulin E."/>
        </authorList>
    </citation>
    <scope>NUCLEOTIDE SEQUENCE</scope>
    <source>
        <strain evidence="1">CBS 578.67</strain>
    </source>
</reference>
<dbReference type="Proteomes" id="UP000332933">
    <property type="component" value="Unassembled WGS sequence"/>
</dbReference>
<dbReference type="AlphaFoldDB" id="A0A485KB70"/>
<reference evidence="2 3" key="1">
    <citation type="submission" date="2019-03" db="EMBL/GenBank/DDBJ databases">
        <authorList>
            <person name="Gaulin E."/>
            <person name="Dumas B."/>
        </authorList>
    </citation>
    <scope>NUCLEOTIDE SEQUENCE [LARGE SCALE GENOMIC DNA]</scope>
    <source>
        <strain evidence="2">CBS 568.67</strain>
    </source>
</reference>
<dbReference type="EMBL" id="VJMH01000273">
    <property type="protein sequence ID" value="KAF0717279.1"/>
    <property type="molecule type" value="Genomic_DNA"/>
</dbReference>
<evidence type="ECO:0000313" key="3">
    <source>
        <dbReference type="Proteomes" id="UP000332933"/>
    </source>
</evidence>
<evidence type="ECO:0000313" key="2">
    <source>
        <dbReference type="EMBL" id="VFT79588.1"/>
    </source>
</evidence>
<organism evidence="2 3">
    <name type="scientific">Aphanomyces stellatus</name>
    <dbReference type="NCBI Taxonomy" id="120398"/>
    <lineage>
        <taxon>Eukaryota</taxon>
        <taxon>Sar</taxon>
        <taxon>Stramenopiles</taxon>
        <taxon>Oomycota</taxon>
        <taxon>Saprolegniomycetes</taxon>
        <taxon>Saprolegniales</taxon>
        <taxon>Verrucalvaceae</taxon>
        <taxon>Aphanomyces</taxon>
    </lineage>
</organism>
<gene>
    <name evidence="2" type="primary">Aste57867_2387</name>
    <name evidence="1" type="ORF">As57867_002381</name>
    <name evidence="2" type="ORF">ASTE57867_2387</name>
</gene>
<name>A0A485KB70_9STRA</name>
<proteinExistence type="predicted"/>
<accession>A0A485KB70</accession>
<dbReference type="EMBL" id="CAADRA010000273">
    <property type="protein sequence ID" value="VFT79588.1"/>
    <property type="molecule type" value="Genomic_DNA"/>
</dbReference>
<protein>
    <submittedName>
        <fullName evidence="2">Aste57867_2387 protein</fullName>
    </submittedName>
</protein>
<sequence>MLTCRGEQPDAFVSFHKAERDCRAVSSIVLVPPDTANIEQGMYDVFFHVGETIHAMTFNGERVHIPCDNVHFVEQMLAEIKAIHTIVPRVDAAVHSSVASFKLAVLAYHKVMLQLTHLAKTATNDMAVQTIALFAFVVSALALPHAKMTLECARELDAFRESIAHVASVEEFFKRGRIRNDLRQPRPSYVTMYLTPLAPSLTSDESLDQPIRAQHEDGSLSDASAQFHNHFRTCGQAILKATNDHQVEQATIQLLKHLAVFYEDIFQGDEAVVSLRNFVQAVETADDEEKEVDQGLSPLLERFQGCVHKMMALADTALSDRDVEVHARLFVATFMLNVDADMKSDGEAGFLLAAPLSFDEIAKAVEAMRSIQEFRETIKDDPGHLWNKIMGVQIPF</sequence>
<keyword evidence="3" id="KW-1185">Reference proteome</keyword>
<evidence type="ECO:0000313" key="1">
    <source>
        <dbReference type="EMBL" id="KAF0717279.1"/>
    </source>
</evidence>